<evidence type="ECO:0000313" key="1">
    <source>
        <dbReference type="EMBL" id="OWM76948.1"/>
    </source>
</evidence>
<dbReference type="AlphaFoldDB" id="A0A218WWN2"/>
<keyword evidence="4" id="KW-1185">Reference proteome</keyword>
<reference evidence="1" key="2">
    <citation type="submission" date="2017-06" db="EMBL/GenBank/DDBJ databases">
        <title>The pomegranate genome and the genomics of punicalagin biosynthesis.</title>
        <authorList>
            <person name="Xu C."/>
        </authorList>
    </citation>
    <scope>NUCLEOTIDE SEQUENCE [LARGE SCALE GENOMIC DNA]</scope>
    <source>
        <tissue evidence="1">Fresh leaf</tissue>
    </source>
</reference>
<organism evidence="1 3">
    <name type="scientific">Punica granatum</name>
    <name type="common">Pomegranate</name>
    <dbReference type="NCBI Taxonomy" id="22663"/>
    <lineage>
        <taxon>Eukaryota</taxon>
        <taxon>Viridiplantae</taxon>
        <taxon>Streptophyta</taxon>
        <taxon>Embryophyta</taxon>
        <taxon>Tracheophyta</taxon>
        <taxon>Spermatophyta</taxon>
        <taxon>Magnoliopsida</taxon>
        <taxon>eudicotyledons</taxon>
        <taxon>Gunneridae</taxon>
        <taxon>Pentapetalae</taxon>
        <taxon>rosids</taxon>
        <taxon>malvids</taxon>
        <taxon>Myrtales</taxon>
        <taxon>Lythraceae</taxon>
        <taxon>Punica</taxon>
    </lineage>
</organism>
<evidence type="ECO:0000313" key="3">
    <source>
        <dbReference type="Proteomes" id="UP000197138"/>
    </source>
</evidence>
<dbReference type="Proteomes" id="UP000233551">
    <property type="component" value="Unassembled WGS sequence"/>
</dbReference>
<comment type="caution">
    <text evidence="1">The sequence shown here is derived from an EMBL/GenBank/DDBJ whole genome shotgun (WGS) entry which is preliminary data.</text>
</comment>
<evidence type="ECO:0000313" key="2">
    <source>
        <dbReference type="EMBL" id="PKI74234.1"/>
    </source>
</evidence>
<reference evidence="2 4" key="3">
    <citation type="submission" date="2017-11" db="EMBL/GenBank/DDBJ databases">
        <title>De-novo sequencing of pomegranate (Punica granatum L.) genome.</title>
        <authorList>
            <person name="Akparov Z."/>
            <person name="Amiraslanov A."/>
            <person name="Hajiyeva S."/>
            <person name="Abbasov M."/>
            <person name="Kaur K."/>
            <person name="Hamwieh A."/>
            <person name="Solovyev V."/>
            <person name="Salamov A."/>
            <person name="Braich B."/>
            <person name="Kosarev P."/>
            <person name="Mahmoud A."/>
            <person name="Hajiyev E."/>
            <person name="Babayeva S."/>
            <person name="Izzatullayeva V."/>
            <person name="Mammadov A."/>
            <person name="Mammadov A."/>
            <person name="Sharifova S."/>
            <person name="Ojaghi J."/>
            <person name="Eynullazada K."/>
            <person name="Bayramov B."/>
            <person name="Abdulazimova A."/>
            <person name="Shahmuradov I."/>
        </authorList>
    </citation>
    <scope>NUCLEOTIDE SEQUENCE [LARGE SCALE GENOMIC DNA]</scope>
    <source>
        <strain evidence="2">AG2017</strain>
        <strain evidence="4">cv. AG2017</strain>
        <tissue evidence="2">Leaf</tissue>
    </source>
</reference>
<gene>
    <name evidence="1" type="ORF">CDL15_Pgr011673</name>
    <name evidence="2" type="ORF">CRG98_005355</name>
</gene>
<dbReference type="EMBL" id="MTKT01002940">
    <property type="protein sequence ID" value="OWM76948.1"/>
    <property type="molecule type" value="Genomic_DNA"/>
</dbReference>
<evidence type="ECO:0000313" key="4">
    <source>
        <dbReference type="Proteomes" id="UP000233551"/>
    </source>
</evidence>
<name>A0A218WWN2_PUNGR</name>
<protein>
    <submittedName>
        <fullName evidence="1">Uncharacterized protein</fullName>
    </submittedName>
</protein>
<reference evidence="3" key="1">
    <citation type="journal article" date="2017" name="Plant J.">
        <title>The pomegranate (Punica granatum L.) genome and the genomics of punicalagin biosynthesis.</title>
        <authorList>
            <person name="Qin G."/>
            <person name="Xu C."/>
            <person name="Ming R."/>
            <person name="Tang H."/>
            <person name="Guyot R."/>
            <person name="Kramer E.M."/>
            <person name="Hu Y."/>
            <person name="Yi X."/>
            <person name="Qi Y."/>
            <person name="Xu X."/>
            <person name="Gao Z."/>
            <person name="Pan H."/>
            <person name="Jian J."/>
            <person name="Tian Y."/>
            <person name="Yue Z."/>
            <person name="Xu Y."/>
        </authorList>
    </citation>
    <scope>NUCLEOTIDE SEQUENCE [LARGE SCALE GENOMIC DNA]</scope>
    <source>
        <strain evidence="3">cv. Dabenzi</strain>
    </source>
</reference>
<dbReference type="Proteomes" id="UP000197138">
    <property type="component" value="Unassembled WGS sequence"/>
</dbReference>
<sequence>MARNNPSKTTLNVPTNTDVEGISLSKGGGEELLIESVPPFLQIQRNPYCYKGEFFLAPRKSGVKVYGEFKRTNAD</sequence>
<proteinExistence type="predicted"/>
<accession>A0A218WWN2</accession>
<dbReference type="EMBL" id="PGOL01000219">
    <property type="protein sequence ID" value="PKI74234.1"/>
    <property type="molecule type" value="Genomic_DNA"/>
</dbReference>